<reference evidence="2" key="1">
    <citation type="submission" date="2023-08" db="EMBL/GenBank/DDBJ databases">
        <title>Emergence of clinically-relevant ST2 carbapenem-resistant Acinetobacter baumannii strains in hospital sewages in Zhejiang, East of China.</title>
        <authorList>
            <person name="Kaichao C."/>
            <person name="Zhang R."/>
        </authorList>
    </citation>
    <scope>NUCLEOTIDE SEQUENCE</scope>
    <source>
        <strain evidence="2">M-RB-37</strain>
    </source>
</reference>
<accession>A0AAW8J584</accession>
<dbReference type="AlphaFoldDB" id="A0AAW8J584"/>
<keyword evidence="1" id="KW-0732">Signal</keyword>
<dbReference type="EMBL" id="JAVIDL010000004">
    <property type="protein sequence ID" value="MDQ8934804.1"/>
    <property type="molecule type" value="Genomic_DNA"/>
</dbReference>
<dbReference type="Proteomes" id="UP001243844">
    <property type="component" value="Unassembled WGS sequence"/>
</dbReference>
<evidence type="ECO:0008006" key="4">
    <source>
        <dbReference type="Google" id="ProtNLM"/>
    </source>
</evidence>
<evidence type="ECO:0000313" key="2">
    <source>
        <dbReference type="EMBL" id="MDQ8934804.1"/>
    </source>
</evidence>
<organism evidence="2 3">
    <name type="scientific">Acinetobacter rudis</name>
    <dbReference type="NCBI Taxonomy" id="632955"/>
    <lineage>
        <taxon>Bacteria</taxon>
        <taxon>Pseudomonadati</taxon>
        <taxon>Pseudomonadota</taxon>
        <taxon>Gammaproteobacteria</taxon>
        <taxon>Moraxellales</taxon>
        <taxon>Moraxellaceae</taxon>
        <taxon>Acinetobacter</taxon>
    </lineage>
</organism>
<sequence length="427" mass="47866">MKLFKQTALALLCSFFWSDIQAATEVDYHIQPYLDVSYGIFHSQKSYANPEVQQSSTTWQELAASYGLKANASFNQHAVYGSVIATSTATFGDGDASHVSNGHERRNNIGEWSLGLKDTPAEQAYEHYNVSLGRQNIVVGDGFMVAGDAVNLGRAAADGSLDRGGAYYLAPRKAFDFSAVVQYRPVENLTTGLYYLKSNNKAQYDAELFVADALYQQDKFAVGGSYLGVIDVDDPLQQTRRAHLKNYALRGQYQFNPDFQLKGEVVYQDNAQSNENAAYLAFNYQVPHSPHSAEWGYRFSLYSEHYDPMFYGNTVGLGGWIQGEVAGNYAGPNNKNTQVHQLSFSIKPKENLMFGAFAYRFETLKKSVQDLSSYELDFYSVWSPTKHIQVVPLIGFYKADKGMEQGGSQLFDHKLNSYTQLLLQYTY</sequence>
<feature type="chain" id="PRO_5043667433" description="Outer membrane porin, OprD family" evidence="1">
    <location>
        <begin position="23"/>
        <end position="427"/>
    </location>
</feature>
<name>A0AAW8J584_9GAMM</name>
<feature type="signal peptide" evidence="1">
    <location>
        <begin position="1"/>
        <end position="22"/>
    </location>
</feature>
<evidence type="ECO:0000256" key="1">
    <source>
        <dbReference type="SAM" id="SignalP"/>
    </source>
</evidence>
<proteinExistence type="predicted"/>
<dbReference type="RefSeq" id="WP_308980944.1">
    <property type="nucleotide sequence ID" value="NZ_JAVIDL010000004.1"/>
</dbReference>
<evidence type="ECO:0000313" key="3">
    <source>
        <dbReference type="Proteomes" id="UP001243844"/>
    </source>
</evidence>
<comment type="caution">
    <text evidence="2">The sequence shown here is derived from an EMBL/GenBank/DDBJ whole genome shotgun (WGS) entry which is preliminary data.</text>
</comment>
<gene>
    <name evidence="2" type="ORF">RFH47_03525</name>
</gene>
<protein>
    <recommendedName>
        <fullName evidence="4">Outer membrane porin, OprD family</fullName>
    </recommendedName>
</protein>
<dbReference type="SUPFAM" id="SSF56935">
    <property type="entry name" value="Porins"/>
    <property type="match status" value="1"/>
</dbReference>